<feature type="transmembrane region" description="Helical" evidence="1">
    <location>
        <begin position="190"/>
        <end position="210"/>
    </location>
</feature>
<evidence type="ECO:0000313" key="2">
    <source>
        <dbReference type="EMBL" id="GAK29936.1"/>
    </source>
</evidence>
<keyword evidence="3" id="KW-1185">Reference proteome</keyword>
<reference evidence="3" key="1">
    <citation type="journal article" date="2014" name="Genome Announc.">
        <title>Draft genome sequence of Weissella oryzae SG25T, isolated from fermented rice grains.</title>
        <authorList>
            <person name="Tanizawa Y."/>
            <person name="Fujisawa T."/>
            <person name="Mochizuki T."/>
            <person name="Kaminuma E."/>
            <person name="Suzuki Y."/>
            <person name="Nakamura Y."/>
            <person name="Tohno M."/>
        </authorList>
    </citation>
    <scope>NUCLEOTIDE SEQUENCE [LARGE SCALE GENOMIC DNA]</scope>
    <source>
        <strain evidence="3">DSM 25784 / JCM 18191 / LMG 30913 / SG25</strain>
    </source>
</reference>
<feature type="transmembrane region" description="Helical" evidence="1">
    <location>
        <begin position="71"/>
        <end position="88"/>
    </location>
</feature>
<sequence length="220" mass="24923">MQGQSNVLNKVPEITVTFWLAKLITTGLGESWSDFFDHTWGPLVDLIIGLSLFDLFLFLQLRQKRYRPINYWLTLVGLAVFGTFVADASHGLGLSYRLELVLYGGLMVLAFYLWFKKEHSLSIHEITSRSKELFYWITVFCSFVLGTAVGDFMAHILKLGTLWSGVLLSGLFVIILGLRLRLPQAEVLTFWLAYILTRPIGASFANYFAYTWHAGQLGVG</sequence>
<keyword evidence="1" id="KW-0812">Transmembrane</keyword>
<proteinExistence type="predicted"/>
<dbReference type="Pfam" id="PF03988">
    <property type="entry name" value="DUF347"/>
    <property type="match status" value="2"/>
</dbReference>
<feature type="transmembrane region" description="Helical" evidence="1">
    <location>
        <begin position="94"/>
        <end position="113"/>
    </location>
</feature>
<organism evidence="2 3">
    <name type="scientific">Weissella oryzae (strain DSM 25784 / JCM 18191 / LMG 30913 / SG25)</name>
    <dbReference type="NCBI Taxonomy" id="1329250"/>
    <lineage>
        <taxon>Bacteria</taxon>
        <taxon>Bacillati</taxon>
        <taxon>Bacillota</taxon>
        <taxon>Bacilli</taxon>
        <taxon>Lactobacillales</taxon>
        <taxon>Lactobacillaceae</taxon>
        <taxon>Weissella</taxon>
    </lineage>
</organism>
<dbReference type="Proteomes" id="UP000030643">
    <property type="component" value="Unassembled WGS sequence"/>
</dbReference>
<evidence type="ECO:0000256" key="1">
    <source>
        <dbReference type="SAM" id="Phobius"/>
    </source>
</evidence>
<dbReference type="EMBL" id="DF820484">
    <property type="protein sequence ID" value="GAK29936.1"/>
    <property type="molecule type" value="Genomic_DNA"/>
</dbReference>
<feature type="transmembrane region" description="Helical" evidence="1">
    <location>
        <begin position="160"/>
        <end position="178"/>
    </location>
</feature>
<protein>
    <submittedName>
        <fullName evidence="2">Uncharacterized protein</fullName>
    </submittedName>
</protein>
<dbReference type="OrthoDB" id="9794709at2"/>
<keyword evidence="1" id="KW-1133">Transmembrane helix</keyword>
<feature type="transmembrane region" description="Helical" evidence="1">
    <location>
        <begin position="40"/>
        <end position="59"/>
    </location>
</feature>
<dbReference type="STRING" id="1329250.WOSG25_010230"/>
<dbReference type="eggNOG" id="COG4705">
    <property type="taxonomic scope" value="Bacteria"/>
</dbReference>
<dbReference type="InterPro" id="IPR007136">
    <property type="entry name" value="DUF347"/>
</dbReference>
<keyword evidence="1" id="KW-0472">Membrane</keyword>
<evidence type="ECO:0000313" key="3">
    <source>
        <dbReference type="Proteomes" id="UP000030643"/>
    </source>
</evidence>
<dbReference type="AlphaFoldDB" id="A0A069CXY6"/>
<name>A0A069CXY6_WEIOS</name>
<gene>
    <name evidence="2" type="ORF">WOSG25_010230</name>
</gene>
<feature type="transmembrane region" description="Helical" evidence="1">
    <location>
        <begin position="133"/>
        <end position="154"/>
    </location>
</feature>
<accession>A0A069CXY6</accession>